<evidence type="ECO:0000313" key="1">
    <source>
        <dbReference type="EMBL" id="KAF0707470.1"/>
    </source>
</evidence>
<protein>
    <submittedName>
        <fullName evidence="1">Uncharacterized protein</fullName>
    </submittedName>
</protein>
<dbReference type="EMBL" id="VUJU01012526">
    <property type="protein sequence ID" value="KAF0707470.1"/>
    <property type="molecule type" value="Genomic_DNA"/>
</dbReference>
<evidence type="ECO:0000313" key="2">
    <source>
        <dbReference type="Proteomes" id="UP000478052"/>
    </source>
</evidence>
<accession>A0A6G0VSB1</accession>
<name>A0A6G0VSB1_APHCR</name>
<gene>
    <name evidence="1" type="ORF">FWK35_00031319</name>
</gene>
<proteinExistence type="predicted"/>
<comment type="caution">
    <text evidence="1">The sequence shown here is derived from an EMBL/GenBank/DDBJ whole genome shotgun (WGS) entry which is preliminary data.</text>
</comment>
<feature type="non-terminal residue" evidence="1">
    <location>
        <position position="401"/>
    </location>
</feature>
<keyword evidence="2" id="KW-1185">Reference proteome</keyword>
<organism evidence="1 2">
    <name type="scientific">Aphis craccivora</name>
    <name type="common">Cowpea aphid</name>
    <dbReference type="NCBI Taxonomy" id="307492"/>
    <lineage>
        <taxon>Eukaryota</taxon>
        <taxon>Metazoa</taxon>
        <taxon>Ecdysozoa</taxon>
        <taxon>Arthropoda</taxon>
        <taxon>Hexapoda</taxon>
        <taxon>Insecta</taxon>
        <taxon>Pterygota</taxon>
        <taxon>Neoptera</taxon>
        <taxon>Paraneoptera</taxon>
        <taxon>Hemiptera</taxon>
        <taxon>Sternorrhyncha</taxon>
        <taxon>Aphidomorpha</taxon>
        <taxon>Aphidoidea</taxon>
        <taxon>Aphididae</taxon>
        <taxon>Aphidini</taxon>
        <taxon>Aphis</taxon>
        <taxon>Aphis</taxon>
    </lineage>
</organism>
<dbReference type="Proteomes" id="UP000478052">
    <property type="component" value="Unassembled WGS sequence"/>
</dbReference>
<reference evidence="1 2" key="1">
    <citation type="submission" date="2019-08" db="EMBL/GenBank/DDBJ databases">
        <title>Whole genome of Aphis craccivora.</title>
        <authorList>
            <person name="Voronova N.V."/>
            <person name="Shulinski R.S."/>
            <person name="Bandarenka Y.V."/>
            <person name="Zhorov D.G."/>
            <person name="Warner D."/>
        </authorList>
    </citation>
    <scope>NUCLEOTIDE SEQUENCE [LARGE SCALE GENOMIC DNA]</scope>
    <source>
        <strain evidence="1">180601</strain>
        <tissue evidence="1">Whole Body</tissue>
    </source>
</reference>
<dbReference type="OrthoDB" id="6724855at2759"/>
<sequence>MRNKLVAVIIKDQIQNNENLNRTRLIELPKGIEELFPSETEEFGTKRKHLDCNTEFNLNDEDYEDSLIWLRNNIGSDNVLQNLWKKTSGYLLLKDRNINMMTTYLGLTKPTGHILTRHVKTKINSIVNNPNPENIVTDLSLVLNTLETLSNSFDNLKTEYFRLQTLEDLRLLIRPKEIVIGYRLNDHLQDGVVVLDPKPVKIVLTPLRFVLKQLYEHSNFFDVSKYTKELLADDGELIYSINNPLGSHAGNQQLGAVYISLTYLPPELSSSLVHIFLVSLFKADDKKQYGNKKIFKDLISELNFLETVGIDIIDTILLKCLILEHHELYLKLFGIVLKPKHMVHMVSHELKDAADAITSKKMKYTLSLKQQLQLSYRFLSSNENVYTIPIQLGRVITLDSF</sequence>
<dbReference type="AlphaFoldDB" id="A0A6G0VSB1"/>